<feature type="transmembrane region" description="Helical" evidence="1">
    <location>
        <begin position="12"/>
        <end position="30"/>
    </location>
</feature>
<gene>
    <name evidence="2" type="ORF">KL86DPRO_10326</name>
</gene>
<name>A0A212IYF9_9DELT</name>
<feature type="transmembrane region" description="Helical" evidence="1">
    <location>
        <begin position="50"/>
        <end position="75"/>
    </location>
</feature>
<proteinExistence type="predicted"/>
<keyword evidence="1" id="KW-0812">Transmembrane</keyword>
<evidence type="ECO:0000313" key="2">
    <source>
        <dbReference type="EMBL" id="SBV92231.1"/>
    </source>
</evidence>
<dbReference type="AlphaFoldDB" id="A0A212IYF9"/>
<organism evidence="2">
    <name type="scientific">uncultured delta proteobacterium</name>
    <dbReference type="NCBI Taxonomy" id="34034"/>
    <lineage>
        <taxon>Bacteria</taxon>
        <taxon>Deltaproteobacteria</taxon>
        <taxon>environmental samples</taxon>
    </lineage>
</organism>
<reference evidence="2" key="1">
    <citation type="submission" date="2016-04" db="EMBL/GenBank/DDBJ databases">
        <authorList>
            <person name="Evans L.H."/>
            <person name="Alamgir A."/>
            <person name="Owens N."/>
            <person name="Weber N.D."/>
            <person name="Virtaneva K."/>
            <person name="Barbian K."/>
            <person name="Babar A."/>
            <person name="Rosenke K."/>
        </authorList>
    </citation>
    <scope>NUCLEOTIDE SEQUENCE</scope>
    <source>
        <strain evidence="2">86</strain>
    </source>
</reference>
<dbReference type="EMBL" id="FLUQ01000001">
    <property type="protein sequence ID" value="SBV92231.1"/>
    <property type="molecule type" value="Genomic_DNA"/>
</dbReference>
<keyword evidence="1" id="KW-1133">Transmembrane helix</keyword>
<evidence type="ECO:0000256" key="1">
    <source>
        <dbReference type="SAM" id="Phobius"/>
    </source>
</evidence>
<keyword evidence="1" id="KW-0472">Membrane</keyword>
<protein>
    <submittedName>
        <fullName evidence="2">Uncharacterized protein</fullName>
    </submittedName>
</protein>
<accession>A0A212IYF9</accession>
<sequence>MKTDRSLLTPKTVPGKICVFYFCFLWWILVNQPVLQIFNDMVVKDNVWVLGMPVNFLYIYVIAAIATGLTFYALWGWQGDEDDV</sequence>